<proteinExistence type="inferred from homology"/>
<dbReference type="OrthoDB" id="205514at2759"/>
<comment type="catalytic activity">
    <reaction evidence="5">
        <text>DNA(n) + a 2'-deoxyribonucleoside 5'-triphosphate = DNA(n+1) + diphosphate</text>
        <dbReference type="Rhea" id="RHEA:22508"/>
        <dbReference type="Rhea" id="RHEA-COMP:17339"/>
        <dbReference type="Rhea" id="RHEA-COMP:17340"/>
        <dbReference type="ChEBI" id="CHEBI:33019"/>
        <dbReference type="ChEBI" id="CHEBI:61560"/>
        <dbReference type="ChEBI" id="CHEBI:173112"/>
        <dbReference type="EC" id="2.7.7.7"/>
    </reaction>
</comment>
<keyword evidence="3 5" id="KW-0548">Nucleotidyltransferase</keyword>
<dbReference type="Proteomes" id="UP000311382">
    <property type="component" value="Unassembled WGS sequence"/>
</dbReference>
<keyword evidence="5" id="KW-0239">DNA-directed DNA polymerase</keyword>
<dbReference type="Pfam" id="PF14791">
    <property type="entry name" value="DNA_pol_B_thumb"/>
    <property type="match status" value="1"/>
</dbReference>
<organism evidence="8 9">
    <name type="scientific">Rhodotorula diobovata</name>
    <dbReference type="NCBI Taxonomy" id="5288"/>
    <lineage>
        <taxon>Eukaryota</taxon>
        <taxon>Fungi</taxon>
        <taxon>Dikarya</taxon>
        <taxon>Basidiomycota</taxon>
        <taxon>Pucciniomycotina</taxon>
        <taxon>Microbotryomycetes</taxon>
        <taxon>Sporidiobolales</taxon>
        <taxon>Sporidiobolaceae</taxon>
        <taxon>Rhodotorula</taxon>
    </lineage>
</organism>
<feature type="domain" description="DNA-directed DNA polymerase X" evidence="7">
    <location>
        <begin position="193"/>
        <end position="506"/>
    </location>
</feature>
<dbReference type="SMART" id="SM00483">
    <property type="entry name" value="POLXc"/>
    <property type="match status" value="1"/>
</dbReference>
<dbReference type="Pfam" id="PF10391">
    <property type="entry name" value="DNA_pol_lambd_f"/>
    <property type="match status" value="1"/>
</dbReference>
<dbReference type="AlphaFoldDB" id="A0A5C5G4S4"/>
<dbReference type="InterPro" id="IPR022312">
    <property type="entry name" value="DNA_pol_X"/>
</dbReference>
<gene>
    <name evidence="8" type="ORF">DMC30DRAFT_32334</name>
</gene>
<dbReference type="GO" id="GO:0006284">
    <property type="term" value="P:base-excision repair"/>
    <property type="evidence" value="ECO:0007669"/>
    <property type="project" value="TreeGrafter"/>
</dbReference>
<dbReference type="InterPro" id="IPR028207">
    <property type="entry name" value="DNA_pol_B_palm_palm"/>
</dbReference>
<dbReference type="PANTHER" id="PTHR11276:SF42">
    <property type="entry name" value="DNA POLYMERASE BETA"/>
    <property type="match status" value="1"/>
</dbReference>
<dbReference type="Gene3D" id="1.10.150.20">
    <property type="entry name" value="5' to 3' exonuclease, C-terminal subdomain"/>
    <property type="match status" value="1"/>
</dbReference>
<comment type="similarity">
    <text evidence="5">Belongs to the DNA polymerase type-X family.</text>
</comment>
<evidence type="ECO:0000259" key="7">
    <source>
        <dbReference type="SMART" id="SM00483"/>
    </source>
</evidence>
<dbReference type="EC" id="2.7.7.7" evidence="5"/>
<dbReference type="InterPro" id="IPR002008">
    <property type="entry name" value="DNA_pol_X_beta-like"/>
</dbReference>
<evidence type="ECO:0000313" key="9">
    <source>
        <dbReference type="Proteomes" id="UP000311382"/>
    </source>
</evidence>
<dbReference type="SUPFAM" id="SSF81301">
    <property type="entry name" value="Nucleotidyltransferase"/>
    <property type="match status" value="1"/>
</dbReference>
<dbReference type="PANTHER" id="PTHR11276">
    <property type="entry name" value="DNA POLYMERASE TYPE-X FAMILY MEMBER"/>
    <property type="match status" value="1"/>
</dbReference>
<evidence type="ECO:0000256" key="4">
    <source>
        <dbReference type="ARBA" id="ARBA00023125"/>
    </source>
</evidence>
<evidence type="ECO:0000256" key="2">
    <source>
        <dbReference type="ARBA" id="ARBA00022679"/>
    </source>
</evidence>
<keyword evidence="9" id="KW-1185">Reference proteome</keyword>
<dbReference type="PRINTS" id="PR00869">
    <property type="entry name" value="DNAPOLX"/>
</dbReference>
<evidence type="ECO:0000256" key="5">
    <source>
        <dbReference type="RuleBase" id="RU366014"/>
    </source>
</evidence>
<keyword evidence="4" id="KW-0238">DNA-binding</keyword>
<dbReference type="PRINTS" id="PR00870">
    <property type="entry name" value="DNAPOLXBETA"/>
</dbReference>
<dbReference type="InterPro" id="IPR037160">
    <property type="entry name" value="DNA_Pol_thumb_sf"/>
</dbReference>
<evidence type="ECO:0000256" key="1">
    <source>
        <dbReference type="ARBA" id="ARBA00022490"/>
    </source>
</evidence>
<dbReference type="InterPro" id="IPR029398">
    <property type="entry name" value="PolB_thumb"/>
</dbReference>
<keyword evidence="1" id="KW-0963">Cytoplasm</keyword>
<dbReference type="SUPFAM" id="SSF81585">
    <property type="entry name" value="PsbU/PolX domain-like"/>
    <property type="match status" value="1"/>
</dbReference>
<dbReference type="GO" id="GO:0006303">
    <property type="term" value="P:double-strand break repair via nonhomologous end joining"/>
    <property type="evidence" value="ECO:0007669"/>
    <property type="project" value="TreeGrafter"/>
</dbReference>
<name>A0A5C5G4S4_9BASI</name>
<dbReference type="EMBL" id="SOZI01000012">
    <property type="protein sequence ID" value="TNY23334.1"/>
    <property type="molecule type" value="Genomic_DNA"/>
</dbReference>
<dbReference type="Pfam" id="PF14792">
    <property type="entry name" value="DNA_pol_B_palm"/>
    <property type="match status" value="1"/>
</dbReference>
<dbReference type="GO" id="GO:0003887">
    <property type="term" value="F:DNA-directed DNA polymerase activity"/>
    <property type="evidence" value="ECO:0007669"/>
    <property type="project" value="UniProtKB-UniRule"/>
</dbReference>
<dbReference type="GO" id="GO:0046872">
    <property type="term" value="F:metal ion binding"/>
    <property type="evidence" value="ECO:0007669"/>
    <property type="project" value="UniProtKB-UniRule"/>
</dbReference>
<evidence type="ECO:0000313" key="8">
    <source>
        <dbReference type="EMBL" id="TNY23334.1"/>
    </source>
</evidence>
<dbReference type="InterPro" id="IPR018944">
    <property type="entry name" value="DNA_pol_lambd_fingers_domain"/>
</dbReference>
<keyword evidence="5" id="KW-0227">DNA damage</keyword>
<sequence length="528" mass="59213">MLAGQAGRQIPGRMRICRLSAREKYARFCERSGPLTRRLEAHGVEWWESPRSAALYSTFPPLIEERGEHPGSTEAATTATTAATTRGDNERVLASQPSAPLRKPSRDTSRPTGFFVRPASGASILSRPPAGYNPFRFPSGASSAFSSVADRRAAELRSKIPADAEIDLKQIMADLRDLELLDLLRGVKPKSAVGYKDATRALYPLFHKFDVGESKRVTFADLEATLAPDFTIPWTSIAERLLEGRVSRLRGLTAKEKAALLFLQIYNIGPARAVKYADAGCRTLADLEKRQDSDKLKMTRAQKIGLRHREDIQRLIPRAEVEKLQVALEKALAAVDSRFECEVLGSYRRGVEFSSDIDLAVRHPEFQDKDDEETSKALMGAIVDELEKQKLVSKDDQLMLGGKKYAGLIRLPRHESFRRIDIRLAPYHSYPYMLLGSSGDAMLMKLLRHTAKQKGMCLNEYGMGDKYSSEDQNPNGFKPGTLKLVKSEREIFDLLGMPYLEPKERELKVWRNKYAKAGVAAVEYLHRL</sequence>
<accession>A0A5C5G4S4</accession>
<protein>
    <recommendedName>
        <fullName evidence="5">DNA polymerase</fullName>
        <ecNumber evidence="5">2.7.7.7</ecNumber>
    </recommendedName>
</protein>
<evidence type="ECO:0000256" key="3">
    <source>
        <dbReference type="ARBA" id="ARBA00022695"/>
    </source>
</evidence>
<dbReference type="InterPro" id="IPR002054">
    <property type="entry name" value="DNA-dir_DNA_pol_X"/>
</dbReference>
<keyword evidence="5" id="KW-0539">Nucleus</keyword>
<comment type="subcellular location">
    <subcellularLocation>
        <location evidence="5">Nucleus</location>
    </subcellularLocation>
</comment>
<feature type="region of interest" description="Disordered" evidence="6">
    <location>
        <begin position="63"/>
        <end position="112"/>
    </location>
</feature>
<dbReference type="GO" id="GO:0005634">
    <property type="term" value="C:nucleus"/>
    <property type="evidence" value="ECO:0007669"/>
    <property type="project" value="UniProtKB-SubCell"/>
</dbReference>
<dbReference type="InterPro" id="IPR043519">
    <property type="entry name" value="NT_sf"/>
</dbReference>
<evidence type="ECO:0000256" key="6">
    <source>
        <dbReference type="SAM" id="MobiDB-lite"/>
    </source>
</evidence>
<dbReference type="STRING" id="5288.A0A5C5G4S4"/>
<dbReference type="Gene3D" id="3.30.210.10">
    <property type="entry name" value="DNA polymerase, thumb domain"/>
    <property type="match status" value="1"/>
</dbReference>
<dbReference type="GO" id="GO:0003677">
    <property type="term" value="F:DNA binding"/>
    <property type="evidence" value="ECO:0007669"/>
    <property type="project" value="UniProtKB-UniRule"/>
</dbReference>
<feature type="compositionally biased region" description="Low complexity" evidence="6">
    <location>
        <begin position="75"/>
        <end position="85"/>
    </location>
</feature>
<dbReference type="Gene3D" id="3.30.460.10">
    <property type="entry name" value="Beta Polymerase, domain 2"/>
    <property type="match status" value="1"/>
</dbReference>
<keyword evidence="2 5" id="KW-0808">Transferase</keyword>
<keyword evidence="5" id="KW-0234">DNA repair</keyword>
<reference evidence="8 9" key="1">
    <citation type="submission" date="2019-03" db="EMBL/GenBank/DDBJ databases">
        <title>Rhodosporidium diobovatum UCD-FST 08-225 genome sequencing, assembly, and annotation.</title>
        <authorList>
            <person name="Fakankun I.U."/>
            <person name="Fristensky B."/>
            <person name="Levin D.B."/>
        </authorList>
    </citation>
    <scope>NUCLEOTIDE SEQUENCE [LARGE SCALE GENOMIC DNA]</scope>
    <source>
        <strain evidence="8 9">UCD-FST 08-225</strain>
    </source>
</reference>
<comment type="caution">
    <text evidence="8">The sequence shown here is derived from an EMBL/GenBank/DDBJ whole genome shotgun (WGS) entry which is preliminary data.</text>
</comment>
<comment type="function">
    <text evidence="5">DNA polymerase that functions in several pathways of DNA repair. Involved in base excision repair (BER) responsible for repair of lesions that give rise to abasic (AP) sites in DNA. Also contributes to DNA double-strand break repair by non-homologous end joining and homologous recombination. Has both template-dependent and template-independent (terminal transferase) DNA polymerase activities. Has also a 5'-deoxyribose-5-phosphate lyase (dRP lyase) activity.</text>
</comment>